<evidence type="ECO:0000256" key="1">
    <source>
        <dbReference type="SAM" id="Phobius"/>
    </source>
</evidence>
<reference evidence="4" key="1">
    <citation type="submission" date="2022-11" db="UniProtKB">
        <authorList>
            <consortium name="WormBaseParasite"/>
        </authorList>
    </citation>
    <scope>IDENTIFICATION</scope>
</reference>
<evidence type="ECO:0000313" key="3">
    <source>
        <dbReference type="Proteomes" id="UP000887566"/>
    </source>
</evidence>
<evidence type="ECO:0000256" key="2">
    <source>
        <dbReference type="SAM" id="SignalP"/>
    </source>
</evidence>
<keyword evidence="2" id="KW-0732">Signal</keyword>
<evidence type="ECO:0000313" key="4">
    <source>
        <dbReference type="WBParaSite" id="PSAMB.scaffold46size96096.g1034.t1"/>
    </source>
</evidence>
<keyword evidence="3" id="KW-1185">Reference proteome</keyword>
<accession>A0A914WS90</accession>
<sequence>MLSYWVTTLLLGFTFCQYKVAAITCYNYHLNVDQDPTDPSLGGGASVVRNCQPERQLVQQPQLGFLQSGPGYGACVKASFYESSGEEVIVGYCAGADRCPPQFAGKDCLYPDGGTITQMIIQMTGIPNPTAVCCCQTDYCNEASQLKVASTLLVLVVIMVIYSSLFG</sequence>
<keyword evidence="1" id="KW-0472">Membrane</keyword>
<feature type="chain" id="PRO_5037225975" evidence="2">
    <location>
        <begin position="23"/>
        <end position="167"/>
    </location>
</feature>
<dbReference type="AlphaFoldDB" id="A0A914WS90"/>
<keyword evidence="1" id="KW-1133">Transmembrane helix</keyword>
<proteinExistence type="predicted"/>
<protein>
    <submittedName>
        <fullName evidence="4">Uncharacterized protein</fullName>
    </submittedName>
</protein>
<dbReference type="Proteomes" id="UP000887566">
    <property type="component" value="Unplaced"/>
</dbReference>
<organism evidence="3 4">
    <name type="scientific">Plectus sambesii</name>
    <dbReference type="NCBI Taxonomy" id="2011161"/>
    <lineage>
        <taxon>Eukaryota</taxon>
        <taxon>Metazoa</taxon>
        <taxon>Ecdysozoa</taxon>
        <taxon>Nematoda</taxon>
        <taxon>Chromadorea</taxon>
        <taxon>Plectida</taxon>
        <taxon>Plectina</taxon>
        <taxon>Plectoidea</taxon>
        <taxon>Plectidae</taxon>
        <taxon>Plectus</taxon>
    </lineage>
</organism>
<name>A0A914WS90_9BILA</name>
<dbReference type="WBParaSite" id="PSAMB.scaffold46size96096.g1034.t1">
    <property type="protein sequence ID" value="PSAMB.scaffold46size96096.g1034.t1"/>
    <property type="gene ID" value="PSAMB.scaffold46size96096.g1034"/>
</dbReference>
<feature type="transmembrane region" description="Helical" evidence="1">
    <location>
        <begin position="148"/>
        <end position="166"/>
    </location>
</feature>
<keyword evidence="1" id="KW-0812">Transmembrane</keyword>
<feature type="signal peptide" evidence="2">
    <location>
        <begin position="1"/>
        <end position="22"/>
    </location>
</feature>